<organism evidence="1">
    <name type="scientific">Woronichinia naegeliana WA131</name>
    <dbReference type="NCBI Taxonomy" id="2824559"/>
    <lineage>
        <taxon>Bacteria</taxon>
        <taxon>Bacillati</taxon>
        <taxon>Cyanobacteriota</taxon>
        <taxon>Cyanophyceae</taxon>
        <taxon>Synechococcales</taxon>
        <taxon>Coelosphaeriaceae</taxon>
        <taxon>Woronichinia</taxon>
    </lineage>
</organism>
<accession>A0A977PWD9</accession>
<dbReference type="EMBL" id="CP073041">
    <property type="protein sequence ID" value="UXE61422.1"/>
    <property type="molecule type" value="Genomic_DNA"/>
</dbReference>
<name>A0A977PWD9_9CYAN</name>
<proteinExistence type="predicted"/>
<dbReference type="KEGG" id="wna:KA717_39895"/>
<gene>
    <name evidence="1" type="ORF">KA717_39895</name>
</gene>
<reference evidence="1" key="1">
    <citation type="submission" date="2021-04" db="EMBL/GenBank/DDBJ databases">
        <title>Genome sequence of Woronichinia naegeliana from Washington state freshwater lake bloom.</title>
        <authorList>
            <person name="Dreher T.W."/>
        </authorList>
    </citation>
    <scope>NUCLEOTIDE SEQUENCE</scope>
    <source>
        <strain evidence="1">WA131</strain>
    </source>
</reference>
<sequence length="78" mass="9039">MTTIYKKPFDRLEIFLDEYQPQLEKALDAIKIIKNTDPDSEEFSQAIADLHVCSTILEPYSEGMVEALDQFTEDRPDQ</sequence>
<protein>
    <submittedName>
        <fullName evidence="1">Uncharacterized protein</fullName>
    </submittedName>
</protein>
<dbReference type="AlphaFoldDB" id="A0A977PWD9"/>
<dbReference type="Proteomes" id="UP001065613">
    <property type="component" value="Chromosome"/>
</dbReference>
<evidence type="ECO:0000313" key="1">
    <source>
        <dbReference type="EMBL" id="UXE61422.1"/>
    </source>
</evidence>